<dbReference type="InterPro" id="IPR001965">
    <property type="entry name" value="Znf_PHD"/>
</dbReference>
<evidence type="ECO:0000259" key="6">
    <source>
        <dbReference type="PROSITE" id="PS50016"/>
    </source>
</evidence>
<gene>
    <name evidence="7" type="ORF">NTJ_11559</name>
</gene>
<organism evidence="7 8">
    <name type="scientific">Nesidiocoris tenuis</name>
    <dbReference type="NCBI Taxonomy" id="355587"/>
    <lineage>
        <taxon>Eukaryota</taxon>
        <taxon>Metazoa</taxon>
        <taxon>Ecdysozoa</taxon>
        <taxon>Arthropoda</taxon>
        <taxon>Hexapoda</taxon>
        <taxon>Insecta</taxon>
        <taxon>Pterygota</taxon>
        <taxon>Neoptera</taxon>
        <taxon>Paraneoptera</taxon>
        <taxon>Hemiptera</taxon>
        <taxon>Heteroptera</taxon>
        <taxon>Panheteroptera</taxon>
        <taxon>Cimicomorpha</taxon>
        <taxon>Miridae</taxon>
        <taxon>Dicyphina</taxon>
        <taxon>Nesidiocoris</taxon>
    </lineage>
</organism>
<dbReference type="Proteomes" id="UP001307889">
    <property type="component" value="Chromosome 9"/>
</dbReference>
<evidence type="ECO:0000256" key="1">
    <source>
        <dbReference type="ARBA" id="ARBA00022723"/>
    </source>
</evidence>
<evidence type="ECO:0000256" key="5">
    <source>
        <dbReference type="SAM" id="MobiDB-lite"/>
    </source>
</evidence>
<dbReference type="Pfam" id="PF25298">
    <property type="entry name" value="Baculo_FP_2nd"/>
    <property type="match status" value="1"/>
</dbReference>
<dbReference type="InterPro" id="IPR011011">
    <property type="entry name" value="Znf_FYVE_PHD"/>
</dbReference>
<evidence type="ECO:0000313" key="7">
    <source>
        <dbReference type="EMBL" id="BES98743.1"/>
    </source>
</evidence>
<sequence>MVNRTFTNSANKSKSPPKSAAIAKAPPQNCSFCEQCGEALVDNECVCCDQCNKWFHRTCKNISPKQFKALKGKTSTWFCSAECRQAPKCSSSDIPACEFNTENPSNKDIMQAVMKVIESQNFISHQFDSQKQDIDFLKDDNMSIHQTIDSILDENKQLRNTLNKLEYETVKQDLEVRGVPYVENENLDDIFQKIATKINASIEIYKPSQVYRVLLKSHQDTGERNQTPPIIVKLASQTSRDEFINLKKSFGQLTAKDIGYSSTSQIFLGERLTSSTKHLLWMARTTKEATGYKYAWVKHGKVFMRKSDTSKPLQIAQISDVPH</sequence>
<proteinExistence type="predicted"/>
<keyword evidence="8" id="KW-1185">Reference proteome</keyword>
<dbReference type="Gene3D" id="3.30.40.10">
    <property type="entry name" value="Zinc/RING finger domain, C3HC4 (zinc finger)"/>
    <property type="match status" value="1"/>
</dbReference>
<feature type="compositionally biased region" description="Low complexity" evidence="5">
    <location>
        <begin position="8"/>
        <end position="20"/>
    </location>
</feature>
<dbReference type="SUPFAM" id="SSF57903">
    <property type="entry name" value="FYVE/PHD zinc finger"/>
    <property type="match status" value="1"/>
</dbReference>
<evidence type="ECO:0000256" key="3">
    <source>
        <dbReference type="ARBA" id="ARBA00022833"/>
    </source>
</evidence>
<feature type="region of interest" description="Disordered" evidence="5">
    <location>
        <begin position="1"/>
        <end position="20"/>
    </location>
</feature>
<keyword evidence="3" id="KW-0862">Zinc</keyword>
<evidence type="ECO:0000256" key="2">
    <source>
        <dbReference type="ARBA" id="ARBA00022771"/>
    </source>
</evidence>
<evidence type="ECO:0000256" key="4">
    <source>
        <dbReference type="PROSITE-ProRule" id="PRU00146"/>
    </source>
</evidence>
<dbReference type="PROSITE" id="PS50016">
    <property type="entry name" value="ZF_PHD_2"/>
    <property type="match status" value="1"/>
</dbReference>
<dbReference type="EMBL" id="AP028917">
    <property type="protein sequence ID" value="BES98743.1"/>
    <property type="molecule type" value="Genomic_DNA"/>
</dbReference>
<name>A0ABN7B2V3_9HEMI</name>
<dbReference type="CDD" id="cd15489">
    <property type="entry name" value="PHD_SF"/>
    <property type="match status" value="1"/>
</dbReference>
<keyword evidence="2 4" id="KW-0863">Zinc-finger</keyword>
<keyword evidence="1" id="KW-0479">Metal-binding</keyword>
<dbReference type="InterPro" id="IPR013083">
    <property type="entry name" value="Znf_RING/FYVE/PHD"/>
</dbReference>
<protein>
    <recommendedName>
        <fullName evidence="6">PHD-type domain-containing protein</fullName>
    </recommendedName>
</protein>
<dbReference type="Pfam" id="PF00628">
    <property type="entry name" value="PHD"/>
    <property type="match status" value="1"/>
</dbReference>
<dbReference type="InterPro" id="IPR057251">
    <property type="entry name" value="FP_C"/>
</dbReference>
<dbReference type="SMART" id="SM00249">
    <property type="entry name" value="PHD"/>
    <property type="match status" value="1"/>
</dbReference>
<dbReference type="InterPro" id="IPR019787">
    <property type="entry name" value="Znf_PHD-finger"/>
</dbReference>
<accession>A0ABN7B2V3</accession>
<feature type="domain" description="PHD-type" evidence="6">
    <location>
        <begin position="27"/>
        <end position="85"/>
    </location>
</feature>
<evidence type="ECO:0000313" key="8">
    <source>
        <dbReference type="Proteomes" id="UP001307889"/>
    </source>
</evidence>
<reference evidence="7 8" key="1">
    <citation type="submission" date="2023-09" db="EMBL/GenBank/DDBJ databases">
        <title>Nesidiocoris tenuis whole genome shotgun sequence.</title>
        <authorList>
            <person name="Shibata T."/>
            <person name="Shimoda M."/>
            <person name="Kobayashi T."/>
            <person name="Uehara T."/>
        </authorList>
    </citation>
    <scope>NUCLEOTIDE SEQUENCE [LARGE SCALE GENOMIC DNA]</scope>
    <source>
        <strain evidence="7 8">Japan</strain>
    </source>
</reference>